<sequence>MANAKDTLNPGLCAIALAIRSRDGPRFVFHYPPHPSTKPTERELRFGTELDTEPAEADDQEQDDYDSDESELEESSYLDMPALGKLDLNEKMQKQQQQLPKQKRHVGTPDGDDHYNDKKGEHVVPWEHLFEFPTADLESILTPSRAFHKKKFELSLDPLHFVAYPMHIREDGLWKKKKTKKSRRATKETDDPEPGPESGEAKSKEKKDQKAGNTSEDGDDSGGMLMFNVAFILNLPKDEEDERILEIYEHVIRKFNKALNHAQASNNYVWRESEVIIAMKEKAREERRPMSWLWTEILLKSTLAGAIRDVFNAISNNKIATLHLATTPPVDLSLQIPVPPYLTSFPRSDDRAMLGLLLTSSNATIDEEGNEDPSYLNRHFALLLLDNEEKIIAEIQADNTELSPPLIECIRLCSPTLSFLQVAQTHNIELSSLLILAQHLVYWRRAVAIRPLHAREMYIVSPNCDSRKLPAANFAWKKAFPLAPSLPSYLAALSAAPRPYKTFSPSKNHRPTYLEMLAWAMRGGWVTQLCTFAWILVWPEILYEVQYQLKAGAIEKAKNKPASGQASTASAESTDESGAEKKPIDPNAPLTTEQAAEQARLERLAKKAAEDAAEFAAEFAKMPVPVATDHPSHNPAPHLKNLSPYIIKDPHKVNHEESLYIAAYGKRFTDPKIRDCWFKFCSKYFNGTEALEMIALQEGMKRKETWSILMHFQEIILVCKHW</sequence>
<feature type="region of interest" description="Disordered" evidence="6">
    <location>
        <begin position="28"/>
        <end position="119"/>
    </location>
</feature>
<comment type="subcellular location">
    <subcellularLocation>
        <location evidence="5">Vacuole membrane</location>
        <topology evidence="5">Peripheral membrane protein</topology>
    </subcellularLocation>
</comment>
<evidence type="ECO:0000256" key="1">
    <source>
        <dbReference type="ARBA" id="ARBA00010546"/>
    </source>
</evidence>
<proteinExistence type="inferred from homology"/>
<dbReference type="OrthoDB" id="18648at2759"/>
<protein>
    <recommendedName>
        <fullName evidence="2 5">Nitrogen permease regulator 3</fullName>
    </recommendedName>
    <alternativeName>
        <fullName evidence="4 5">Required for meiotic nuclear division protein 11</fullName>
    </alternativeName>
</protein>
<name>A0A370U2W8_9HELO</name>
<keyword evidence="5" id="KW-0469">Meiosis</keyword>
<dbReference type="Pfam" id="PF03666">
    <property type="entry name" value="NPR3"/>
    <property type="match status" value="1"/>
</dbReference>
<dbReference type="GO" id="GO:1904262">
    <property type="term" value="P:negative regulation of TORC1 signaling"/>
    <property type="evidence" value="ECO:0007669"/>
    <property type="project" value="TreeGrafter"/>
</dbReference>
<evidence type="ECO:0000256" key="5">
    <source>
        <dbReference type="RuleBase" id="RU368069"/>
    </source>
</evidence>
<dbReference type="GO" id="GO:0005774">
    <property type="term" value="C:vacuolar membrane"/>
    <property type="evidence" value="ECO:0007669"/>
    <property type="project" value="UniProtKB-SubCell"/>
</dbReference>
<comment type="similarity">
    <text evidence="1 5">Belongs to the NPR3 family.</text>
</comment>
<dbReference type="PANTHER" id="PTHR13153:SF5">
    <property type="entry name" value="GATOR COMPLEX PROTEIN NPRL3"/>
    <property type="match status" value="1"/>
</dbReference>
<comment type="function">
    <text evidence="3 5">Mediates inactivation of the TORC1 complex in response to amino acid starvation. Required for meiotic nuclear division.</text>
</comment>
<feature type="domain" description="GATOR1 complex protein NPRL3 C-terminal HTH" evidence="7">
    <location>
        <begin position="656"/>
        <end position="716"/>
    </location>
</feature>
<dbReference type="GO" id="GO:0034198">
    <property type="term" value="P:cellular response to amino acid starvation"/>
    <property type="evidence" value="ECO:0007669"/>
    <property type="project" value="TreeGrafter"/>
</dbReference>
<dbReference type="GO" id="GO:0038202">
    <property type="term" value="P:TORC1 signaling"/>
    <property type="evidence" value="ECO:0007669"/>
    <property type="project" value="TreeGrafter"/>
</dbReference>
<dbReference type="InterPro" id="IPR005365">
    <property type="entry name" value="Npr3"/>
</dbReference>
<evidence type="ECO:0000313" key="9">
    <source>
        <dbReference type="Proteomes" id="UP000254866"/>
    </source>
</evidence>
<organism evidence="8 9">
    <name type="scientific">Venustampulla echinocandica</name>
    <dbReference type="NCBI Taxonomy" id="2656787"/>
    <lineage>
        <taxon>Eukaryota</taxon>
        <taxon>Fungi</taxon>
        <taxon>Dikarya</taxon>
        <taxon>Ascomycota</taxon>
        <taxon>Pezizomycotina</taxon>
        <taxon>Leotiomycetes</taxon>
        <taxon>Helotiales</taxon>
        <taxon>Pleuroascaceae</taxon>
        <taxon>Venustampulla</taxon>
    </lineage>
</organism>
<evidence type="ECO:0000256" key="2">
    <source>
        <dbReference type="ARBA" id="ARBA00017880"/>
    </source>
</evidence>
<dbReference type="GO" id="GO:1990130">
    <property type="term" value="C:GATOR1 complex"/>
    <property type="evidence" value="ECO:0007669"/>
    <property type="project" value="TreeGrafter"/>
</dbReference>
<feature type="region of interest" description="Disordered" evidence="6">
    <location>
        <begin position="557"/>
        <end position="597"/>
    </location>
</feature>
<evidence type="ECO:0000256" key="4">
    <source>
        <dbReference type="ARBA" id="ARBA00030028"/>
    </source>
</evidence>
<accession>A0A370U2W8</accession>
<comment type="caution">
    <text evidence="8">The sequence shown here is derived from an EMBL/GenBank/DDBJ whole genome shotgun (WGS) entry which is preliminary data.</text>
</comment>
<feature type="compositionally biased region" description="Acidic residues" evidence="6">
    <location>
        <begin position="50"/>
        <end position="76"/>
    </location>
</feature>
<dbReference type="AlphaFoldDB" id="A0A370U2W8"/>
<dbReference type="PANTHER" id="PTHR13153">
    <property type="entry name" value="CGTHBA PROTEIN -14 GENE PROTEIN"/>
    <property type="match status" value="1"/>
</dbReference>
<evidence type="ECO:0000256" key="3">
    <source>
        <dbReference type="ARBA" id="ARBA00025376"/>
    </source>
</evidence>
<dbReference type="InterPro" id="IPR056603">
    <property type="entry name" value="HTH_NPRL3"/>
</dbReference>
<keyword evidence="9" id="KW-1185">Reference proteome</keyword>
<dbReference type="EMBL" id="NPIC01000001">
    <property type="protein sequence ID" value="RDL42105.1"/>
    <property type="molecule type" value="Genomic_DNA"/>
</dbReference>
<dbReference type="Pfam" id="PF24064">
    <property type="entry name" value="HTH_NPRL3"/>
    <property type="match status" value="1"/>
</dbReference>
<dbReference type="STRING" id="2656787.A0A370U2W8"/>
<feature type="compositionally biased region" description="Basic and acidic residues" evidence="6">
    <location>
        <begin position="199"/>
        <end position="210"/>
    </location>
</feature>
<feature type="compositionally biased region" description="Basic and acidic residues" evidence="6">
    <location>
        <begin position="39"/>
        <end position="48"/>
    </location>
</feature>
<evidence type="ECO:0000256" key="6">
    <source>
        <dbReference type="SAM" id="MobiDB-lite"/>
    </source>
</evidence>
<reference evidence="8 9" key="1">
    <citation type="journal article" date="2018" name="IMA Fungus">
        <title>IMA Genome-F 9: Draft genome sequence of Annulohypoxylon stygium, Aspergillus mulundensis, Berkeleyomyces basicola (syn. Thielaviopsis basicola), Ceratocystis smalleyi, two Cercospora beticola strains, Coleophoma cylindrospora, Fusarium fracticaudum, Phialophora cf. hyalina, and Morchella septimelata.</title>
        <authorList>
            <person name="Wingfield B.D."/>
            <person name="Bills G.F."/>
            <person name="Dong Y."/>
            <person name="Huang W."/>
            <person name="Nel W.J."/>
            <person name="Swalarsk-Parry B.S."/>
            <person name="Vaghefi N."/>
            <person name="Wilken P.M."/>
            <person name="An Z."/>
            <person name="de Beer Z.W."/>
            <person name="De Vos L."/>
            <person name="Chen L."/>
            <person name="Duong T.A."/>
            <person name="Gao Y."/>
            <person name="Hammerbacher A."/>
            <person name="Kikkert J.R."/>
            <person name="Li Y."/>
            <person name="Li H."/>
            <person name="Li K."/>
            <person name="Li Q."/>
            <person name="Liu X."/>
            <person name="Ma X."/>
            <person name="Naidoo K."/>
            <person name="Pethybridge S.J."/>
            <person name="Sun J."/>
            <person name="Steenkamp E.T."/>
            <person name="van der Nest M.A."/>
            <person name="van Wyk S."/>
            <person name="Wingfield M.J."/>
            <person name="Xiong C."/>
            <person name="Yue Q."/>
            <person name="Zhang X."/>
        </authorList>
    </citation>
    <scope>NUCLEOTIDE SEQUENCE [LARGE SCALE GENOMIC DNA]</scope>
    <source>
        <strain evidence="8 9">BP 5553</strain>
    </source>
</reference>
<gene>
    <name evidence="8" type="ORF">BP5553_02084</name>
</gene>
<keyword evidence="5" id="KW-0732">Signal</keyword>
<dbReference type="GeneID" id="43594933"/>
<dbReference type="Proteomes" id="UP000254866">
    <property type="component" value="Unassembled WGS sequence"/>
</dbReference>
<feature type="region of interest" description="Disordered" evidence="6">
    <location>
        <begin position="175"/>
        <end position="221"/>
    </location>
</feature>
<feature type="compositionally biased region" description="Basic residues" evidence="6">
    <location>
        <begin position="175"/>
        <end position="184"/>
    </location>
</feature>
<dbReference type="RefSeq" id="XP_031874761.1">
    <property type="nucleotide sequence ID" value="XM_032010707.1"/>
</dbReference>
<evidence type="ECO:0000259" key="7">
    <source>
        <dbReference type="Pfam" id="PF24064"/>
    </source>
</evidence>
<dbReference type="GO" id="GO:0051321">
    <property type="term" value="P:meiotic cell cycle"/>
    <property type="evidence" value="ECO:0007669"/>
    <property type="project" value="UniProtKB-UniRule"/>
</dbReference>
<dbReference type="GO" id="GO:0010508">
    <property type="term" value="P:positive regulation of autophagy"/>
    <property type="evidence" value="ECO:0007669"/>
    <property type="project" value="TreeGrafter"/>
</dbReference>
<evidence type="ECO:0000313" key="8">
    <source>
        <dbReference type="EMBL" id="RDL42105.1"/>
    </source>
</evidence>